<dbReference type="Pfam" id="PF02224">
    <property type="entry name" value="Cytidylate_kin"/>
    <property type="match status" value="1"/>
</dbReference>
<dbReference type="KEGG" id="pabs:JIR001_15440"/>
<evidence type="ECO:0000256" key="4">
    <source>
        <dbReference type="ARBA" id="ARBA00022777"/>
    </source>
</evidence>
<keyword evidence="4 8" id="KW-0418">Kinase</keyword>
<comment type="subcellular location">
    <subcellularLocation>
        <location evidence="8">Cytoplasm</location>
    </subcellularLocation>
</comment>
<dbReference type="Gene3D" id="3.40.50.300">
    <property type="entry name" value="P-loop containing nucleotide triphosphate hydrolases"/>
    <property type="match status" value="1"/>
</dbReference>
<organism evidence="10 11">
    <name type="scientific">Polycladomyces abyssicola</name>
    <dbReference type="NCBI Taxonomy" id="1125966"/>
    <lineage>
        <taxon>Bacteria</taxon>
        <taxon>Bacillati</taxon>
        <taxon>Bacillota</taxon>
        <taxon>Bacilli</taxon>
        <taxon>Bacillales</taxon>
        <taxon>Thermoactinomycetaceae</taxon>
        <taxon>Polycladomyces</taxon>
    </lineage>
</organism>
<reference evidence="10" key="2">
    <citation type="journal article" date="2021" name="Microbiol. Resour. Announc.">
        <title>Complete Genome Sequence of Polycladomyces abyssicola JIR-001T, Isolated from Hemipelagic Sediment in Deep Seawater.</title>
        <authorList>
            <person name="Tsubouchi T."/>
            <person name="Kaneko Y."/>
        </authorList>
    </citation>
    <scope>NUCLEOTIDE SEQUENCE</scope>
    <source>
        <strain evidence="10">JIR-001</strain>
    </source>
</reference>
<keyword evidence="3 8" id="KW-0547">Nucleotide-binding</keyword>
<evidence type="ECO:0000256" key="6">
    <source>
        <dbReference type="ARBA" id="ARBA00047615"/>
    </source>
</evidence>
<dbReference type="GO" id="GO:0006220">
    <property type="term" value="P:pyrimidine nucleotide metabolic process"/>
    <property type="evidence" value="ECO:0007669"/>
    <property type="project" value="UniProtKB-UniRule"/>
</dbReference>
<evidence type="ECO:0000256" key="1">
    <source>
        <dbReference type="ARBA" id="ARBA00009427"/>
    </source>
</evidence>
<dbReference type="GO" id="GO:0005524">
    <property type="term" value="F:ATP binding"/>
    <property type="evidence" value="ECO:0007669"/>
    <property type="project" value="UniProtKB-UniRule"/>
</dbReference>
<accession>A0A8D5UE53</accession>
<keyword evidence="5 8" id="KW-0067">ATP-binding</keyword>
<dbReference type="GO" id="GO:0005829">
    <property type="term" value="C:cytosol"/>
    <property type="evidence" value="ECO:0007669"/>
    <property type="project" value="TreeGrafter"/>
</dbReference>
<gene>
    <name evidence="8 10" type="primary">cmk</name>
    <name evidence="10" type="ORF">JIR001_15440</name>
</gene>
<dbReference type="InterPro" id="IPR027417">
    <property type="entry name" value="P-loop_NTPase"/>
</dbReference>
<evidence type="ECO:0000256" key="5">
    <source>
        <dbReference type="ARBA" id="ARBA00022840"/>
    </source>
</evidence>
<comment type="catalytic activity">
    <reaction evidence="6 8">
        <text>dCMP + ATP = dCDP + ADP</text>
        <dbReference type="Rhea" id="RHEA:25094"/>
        <dbReference type="ChEBI" id="CHEBI:30616"/>
        <dbReference type="ChEBI" id="CHEBI:57566"/>
        <dbReference type="ChEBI" id="CHEBI:58593"/>
        <dbReference type="ChEBI" id="CHEBI:456216"/>
        <dbReference type="EC" id="2.7.4.25"/>
    </reaction>
</comment>
<evidence type="ECO:0000313" key="11">
    <source>
        <dbReference type="Proteomes" id="UP000677436"/>
    </source>
</evidence>
<sequence>MKSFSVAIDGPAGAGKSTVARQVAERLGLTYVDTGAMYRAITWKVLREQVDPSDELAVTRLAQRTKIDIQPTDIWVDGVRVTEEIRSPEVTAHVSAVARIPGVREALVEKQRAIAQTTGVVMDGRDIGTYVLPDADVKVFLTASIEERARRRYLEMMRRGFTADLEELKEAIQRRDEADTTREHAPLRKADDAVEIDTTSHSINDVVERILELCRTKVGGGE</sequence>
<dbReference type="PANTHER" id="PTHR21299">
    <property type="entry name" value="CYTIDYLATE KINASE/PANTOATE-BETA-ALANINE LIGASE"/>
    <property type="match status" value="1"/>
</dbReference>
<dbReference type="InterPro" id="IPR011994">
    <property type="entry name" value="Cytidylate_kinase_dom"/>
</dbReference>
<dbReference type="HAMAP" id="MF_00238">
    <property type="entry name" value="Cytidyl_kinase_type1"/>
    <property type="match status" value="1"/>
</dbReference>
<keyword evidence="11" id="KW-1185">Reference proteome</keyword>
<dbReference type="GO" id="GO:0015949">
    <property type="term" value="P:nucleobase-containing small molecule interconversion"/>
    <property type="evidence" value="ECO:0007669"/>
    <property type="project" value="TreeGrafter"/>
</dbReference>
<dbReference type="NCBIfam" id="TIGR00017">
    <property type="entry name" value="cmk"/>
    <property type="match status" value="1"/>
</dbReference>
<keyword evidence="2 8" id="KW-0808">Transferase</keyword>
<evidence type="ECO:0000256" key="3">
    <source>
        <dbReference type="ARBA" id="ARBA00022741"/>
    </source>
</evidence>
<dbReference type="CDD" id="cd02020">
    <property type="entry name" value="CMPK"/>
    <property type="match status" value="1"/>
</dbReference>
<evidence type="ECO:0000313" key="10">
    <source>
        <dbReference type="EMBL" id="BCU81761.1"/>
    </source>
</evidence>
<dbReference type="EC" id="2.7.4.25" evidence="8"/>
<dbReference type="SUPFAM" id="SSF52540">
    <property type="entry name" value="P-loop containing nucleoside triphosphate hydrolases"/>
    <property type="match status" value="1"/>
</dbReference>
<dbReference type="Proteomes" id="UP000677436">
    <property type="component" value="Chromosome"/>
</dbReference>
<evidence type="ECO:0000259" key="9">
    <source>
        <dbReference type="Pfam" id="PF02224"/>
    </source>
</evidence>
<dbReference type="AlphaFoldDB" id="A0A8D5UE53"/>
<evidence type="ECO:0000256" key="7">
    <source>
        <dbReference type="ARBA" id="ARBA00048478"/>
    </source>
</evidence>
<dbReference type="GO" id="GO:0036431">
    <property type="term" value="F:dCMP kinase activity"/>
    <property type="evidence" value="ECO:0007669"/>
    <property type="project" value="InterPro"/>
</dbReference>
<dbReference type="RefSeq" id="WP_212774930.1">
    <property type="nucleotide sequence ID" value="NZ_AP024601.1"/>
</dbReference>
<dbReference type="InterPro" id="IPR003136">
    <property type="entry name" value="Cytidylate_kin"/>
</dbReference>
<feature type="domain" description="Cytidylate kinase" evidence="9">
    <location>
        <begin position="6"/>
        <end position="215"/>
    </location>
</feature>
<dbReference type="EMBL" id="AP024601">
    <property type="protein sequence ID" value="BCU81761.1"/>
    <property type="molecule type" value="Genomic_DNA"/>
</dbReference>
<comment type="similarity">
    <text evidence="1 8">Belongs to the cytidylate kinase family. Type 1 subfamily.</text>
</comment>
<evidence type="ECO:0000256" key="8">
    <source>
        <dbReference type="HAMAP-Rule" id="MF_00238"/>
    </source>
</evidence>
<protein>
    <recommendedName>
        <fullName evidence="8">Cytidylate kinase</fullName>
        <shortName evidence="8">CK</shortName>
        <ecNumber evidence="8">2.7.4.25</ecNumber>
    </recommendedName>
    <alternativeName>
        <fullName evidence="8">Cytidine monophosphate kinase</fullName>
        <shortName evidence="8">CMP kinase</shortName>
    </alternativeName>
</protein>
<dbReference type="PANTHER" id="PTHR21299:SF2">
    <property type="entry name" value="CYTIDYLATE KINASE"/>
    <property type="match status" value="1"/>
</dbReference>
<reference evidence="10" key="1">
    <citation type="journal article" date="2013" name="Int. J. Syst. Evol. Microbiol.">
        <title>Polycladomyces abyssicola gen. nov., sp. nov., a thermophilic filamentous bacterium isolated from hemipelagic sediment.</title>
        <authorList>
            <person name="Tsubouchi T."/>
            <person name="Shimane Y."/>
            <person name="Mori K."/>
            <person name="Usui K."/>
            <person name="Hiraki T."/>
            <person name="Tame A."/>
            <person name="Uematsu K."/>
            <person name="Maruyama T."/>
            <person name="Hatada Y."/>
        </authorList>
    </citation>
    <scope>NUCLEOTIDE SEQUENCE</scope>
    <source>
        <strain evidence="10">JIR-001</strain>
    </source>
</reference>
<feature type="binding site" evidence="8">
    <location>
        <begin position="10"/>
        <end position="18"/>
    </location>
    <ligand>
        <name>ATP</name>
        <dbReference type="ChEBI" id="CHEBI:30616"/>
    </ligand>
</feature>
<comment type="catalytic activity">
    <reaction evidence="7 8">
        <text>CMP + ATP = CDP + ADP</text>
        <dbReference type="Rhea" id="RHEA:11600"/>
        <dbReference type="ChEBI" id="CHEBI:30616"/>
        <dbReference type="ChEBI" id="CHEBI:58069"/>
        <dbReference type="ChEBI" id="CHEBI:60377"/>
        <dbReference type="ChEBI" id="CHEBI:456216"/>
        <dbReference type="EC" id="2.7.4.25"/>
    </reaction>
</comment>
<evidence type="ECO:0000256" key="2">
    <source>
        <dbReference type="ARBA" id="ARBA00022679"/>
    </source>
</evidence>
<proteinExistence type="inferred from homology"/>
<keyword evidence="8" id="KW-0963">Cytoplasm</keyword>
<name>A0A8D5UE53_9BACL</name>